<keyword evidence="13" id="KW-1185">Reference proteome</keyword>
<keyword evidence="10" id="KW-0560">Oxidoreductase</keyword>
<sequence length="467" mass="54576">MASRTPIQTFYAGEAIFITGGTGFVGKLLTEKLLRSCPDISRIYLLIRLKKDKCPKSRLDEMFEKPVFDRVKEEVPNFRKKIVPVIGDLETEDFGLSENDENMLINQVSIIFHIAANVRFNENIKTSTMINVNATATILKLAKRMPNLKSLIHTSTIYANCHVKHIKERFYSYPINYKDLIIFTRNLNENIMEEKISRIMSQWPNTYTFTKAIAEGLLRDEMGDLPVGIFRPAIVLSSANEPLVGWIDNMYGPLGITVTSLLGITRFHRYNPDIKANIVPADFTVNGLIASAWDVGNNQFRRGKDTFIYNFVSPDDRPTWNKYRYTLLEANKMYPLRNAVYFPLMIYFKRKIPYRICVWLGHFLPALFIDAINICVNRSPRMWKLYKKLDIFSDATQPFCNNEWKFSTDNVQAMWNRLSEEDQQLFKFSMIEFDWTKYLIDLYMGIRLYLLNENDSTLEMSRIKYKR</sequence>
<evidence type="ECO:0000256" key="2">
    <source>
        <dbReference type="ARBA" id="ARBA00005928"/>
    </source>
</evidence>
<name>A0A6J1QR95_9HYME</name>
<evidence type="ECO:0000256" key="3">
    <source>
        <dbReference type="ARBA" id="ARBA00022516"/>
    </source>
</evidence>
<evidence type="ECO:0000259" key="12">
    <source>
        <dbReference type="Pfam" id="PF07993"/>
    </source>
</evidence>
<dbReference type="GeneID" id="112463055"/>
<dbReference type="InterPro" id="IPR026055">
    <property type="entry name" value="FAR"/>
</dbReference>
<feature type="domain" description="Fatty acyl-CoA reductase C-terminal" evidence="11">
    <location>
        <begin position="362"/>
        <end position="453"/>
    </location>
</feature>
<dbReference type="InterPro" id="IPR036291">
    <property type="entry name" value="NAD(P)-bd_dom_sf"/>
</dbReference>
<reference evidence="14" key="1">
    <citation type="submission" date="2025-08" db="UniProtKB">
        <authorList>
            <consortium name="RefSeq"/>
        </authorList>
    </citation>
    <scope>IDENTIFICATION</scope>
    <source>
        <tissue evidence="14">Whole body</tissue>
    </source>
</reference>
<dbReference type="GO" id="GO:0035336">
    <property type="term" value="P:long-chain fatty-acyl-CoA metabolic process"/>
    <property type="evidence" value="ECO:0007669"/>
    <property type="project" value="TreeGrafter"/>
</dbReference>
<evidence type="ECO:0000256" key="9">
    <source>
        <dbReference type="ARBA" id="ARBA00052530"/>
    </source>
</evidence>
<evidence type="ECO:0000259" key="11">
    <source>
        <dbReference type="Pfam" id="PF03015"/>
    </source>
</evidence>
<evidence type="ECO:0000256" key="8">
    <source>
        <dbReference type="ARBA" id="ARBA00023136"/>
    </source>
</evidence>
<evidence type="ECO:0000256" key="10">
    <source>
        <dbReference type="RuleBase" id="RU363097"/>
    </source>
</evidence>
<dbReference type="CDD" id="cd05236">
    <property type="entry name" value="FAR-N_SDR_e"/>
    <property type="match status" value="1"/>
</dbReference>
<evidence type="ECO:0000313" key="14">
    <source>
        <dbReference type="RefSeq" id="XP_024884994.1"/>
    </source>
</evidence>
<dbReference type="EC" id="1.2.1.84" evidence="10"/>
<evidence type="ECO:0000256" key="4">
    <source>
        <dbReference type="ARBA" id="ARBA00022692"/>
    </source>
</evidence>
<proteinExistence type="inferred from homology"/>
<dbReference type="PANTHER" id="PTHR11011:SF60">
    <property type="entry name" value="FATTY ACYL-COA REDUCTASE-RELATED"/>
    <property type="match status" value="1"/>
</dbReference>
<protein>
    <recommendedName>
        <fullName evidence="10">Fatty acyl-CoA reductase</fullName>
        <ecNumber evidence="10">1.2.1.84</ecNumber>
    </recommendedName>
</protein>
<gene>
    <name evidence="14" type="primary">LOC112463055</name>
</gene>
<dbReference type="InterPro" id="IPR033640">
    <property type="entry name" value="FAR_C"/>
</dbReference>
<evidence type="ECO:0000256" key="5">
    <source>
        <dbReference type="ARBA" id="ARBA00022857"/>
    </source>
</evidence>
<evidence type="ECO:0000256" key="7">
    <source>
        <dbReference type="ARBA" id="ARBA00023098"/>
    </source>
</evidence>
<dbReference type="GO" id="GO:0102965">
    <property type="term" value="F:alcohol-forming long-chain fatty acyl-CoA reductase activity"/>
    <property type="evidence" value="ECO:0007669"/>
    <property type="project" value="UniProtKB-EC"/>
</dbReference>
<comment type="function">
    <text evidence="10">Catalyzes the reduction of fatty acyl-CoA to fatty alcohols.</text>
</comment>
<evidence type="ECO:0000256" key="1">
    <source>
        <dbReference type="ARBA" id="ARBA00004141"/>
    </source>
</evidence>
<dbReference type="RefSeq" id="XP_024884994.1">
    <property type="nucleotide sequence ID" value="XM_025029226.1"/>
</dbReference>
<keyword evidence="8 10" id="KW-0472">Membrane</keyword>
<dbReference type="Proteomes" id="UP000504618">
    <property type="component" value="Unplaced"/>
</dbReference>
<dbReference type="CDD" id="cd09071">
    <property type="entry name" value="FAR_C"/>
    <property type="match status" value="1"/>
</dbReference>
<keyword evidence="3 10" id="KW-0444">Lipid biosynthesis</keyword>
<keyword evidence="4 10" id="KW-0812">Transmembrane</keyword>
<evidence type="ECO:0000256" key="6">
    <source>
        <dbReference type="ARBA" id="ARBA00022989"/>
    </source>
</evidence>
<dbReference type="GO" id="GO:0080019">
    <property type="term" value="F:alcohol-forming very long-chain fatty acyl-CoA reductase activity"/>
    <property type="evidence" value="ECO:0007669"/>
    <property type="project" value="InterPro"/>
</dbReference>
<dbReference type="GO" id="GO:0016020">
    <property type="term" value="C:membrane"/>
    <property type="evidence" value="ECO:0007669"/>
    <property type="project" value="UniProtKB-SubCell"/>
</dbReference>
<dbReference type="InterPro" id="IPR013120">
    <property type="entry name" value="FAR_NAD-bd"/>
</dbReference>
<dbReference type="Gene3D" id="3.40.50.720">
    <property type="entry name" value="NAD(P)-binding Rossmann-like Domain"/>
    <property type="match status" value="1"/>
</dbReference>
<keyword evidence="6 10" id="KW-1133">Transmembrane helix</keyword>
<dbReference type="PANTHER" id="PTHR11011">
    <property type="entry name" value="MALE STERILITY PROTEIN 2-RELATED"/>
    <property type="match status" value="1"/>
</dbReference>
<dbReference type="Pfam" id="PF07993">
    <property type="entry name" value="NAD_binding_4"/>
    <property type="match status" value="1"/>
</dbReference>
<dbReference type="GO" id="GO:0005777">
    <property type="term" value="C:peroxisome"/>
    <property type="evidence" value="ECO:0007669"/>
    <property type="project" value="TreeGrafter"/>
</dbReference>
<dbReference type="SUPFAM" id="SSF51735">
    <property type="entry name" value="NAD(P)-binding Rossmann-fold domains"/>
    <property type="match status" value="1"/>
</dbReference>
<comment type="similarity">
    <text evidence="2 10">Belongs to the fatty acyl-CoA reductase family.</text>
</comment>
<feature type="transmembrane region" description="Helical" evidence="10">
    <location>
        <begin position="358"/>
        <end position="376"/>
    </location>
</feature>
<evidence type="ECO:0000313" key="13">
    <source>
        <dbReference type="Proteomes" id="UP000504618"/>
    </source>
</evidence>
<dbReference type="Pfam" id="PF03015">
    <property type="entry name" value="Sterile"/>
    <property type="match status" value="1"/>
</dbReference>
<accession>A0A6J1QR95</accession>
<dbReference type="OrthoDB" id="429813at2759"/>
<comment type="subcellular location">
    <subcellularLocation>
        <location evidence="1">Membrane</location>
        <topology evidence="1">Multi-pass membrane protein</topology>
    </subcellularLocation>
</comment>
<dbReference type="AlphaFoldDB" id="A0A6J1QR95"/>
<feature type="domain" description="Thioester reductase (TE)" evidence="12">
    <location>
        <begin position="18"/>
        <end position="286"/>
    </location>
</feature>
<dbReference type="FunFam" id="3.40.50.720:FF:000143">
    <property type="entry name" value="Fatty acyl-CoA reductase"/>
    <property type="match status" value="1"/>
</dbReference>
<organism evidence="13 14">
    <name type="scientific">Temnothorax curvispinosus</name>
    <dbReference type="NCBI Taxonomy" id="300111"/>
    <lineage>
        <taxon>Eukaryota</taxon>
        <taxon>Metazoa</taxon>
        <taxon>Ecdysozoa</taxon>
        <taxon>Arthropoda</taxon>
        <taxon>Hexapoda</taxon>
        <taxon>Insecta</taxon>
        <taxon>Pterygota</taxon>
        <taxon>Neoptera</taxon>
        <taxon>Endopterygota</taxon>
        <taxon>Hymenoptera</taxon>
        <taxon>Apocrita</taxon>
        <taxon>Aculeata</taxon>
        <taxon>Formicoidea</taxon>
        <taxon>Formicidae</taxon>
        <taxon>Myrmicinae</taxon>
        <taxon>Temnothorax</taxon>
    </lineage>
</organism>
<comment type="catalytic activity">
    <reaction evidence="9 10">
        <text>a long-chain fatty acyl-CoA + 2 NADPH + 2 H(+) = a long-chain primary fatty alcohol + 2 NADP(+) + CoA</text>
        <dbReference type="Rhea" id="RHEA:52716"/>
        <dbReference type="ChEBI" id="CHEBI:15378"/>
        <dbReference type="ChEBI" id="CHEBI:57287"/>
        <dbReference type="ChEBI" id="CHEBI:57783"/>
        <dbReference type="ChEBI" id="CHEBI:58349"/>
        <dbReference type="ChEBI" id="CHEBI:77396"/>
        <dbReference type="ChEBI" id="CHEBI:83139"/>
        <dbReference type="EC" id="1.2.1.84"/>
    </reaction>
</comment>
<keyword evidence="7 10" id="KW-0443">Lipid metabolism</keyword>
<keyword evidence="5 10" id="KW-0521">NADP</keyword>